<feature type="region of interest" description="Disordered" evidence="1">
    <location>
        <begin position="27"/>
        <end position="128"/>
    </location>
</feature>
<gene>
    <name evidence="3" type="ORF">DOO78_24580</name>
</gene>
<evidence type="ECO:0000256" key="2">
    <source>
        <dbReference type="SAM" id="SignalP"/>
    </source>
</evidence>
<evidence type="ECO:0000256" key="1">
    <source>
        <dbReference type="SAM" id="MobiDB-lite"/>
    </source>
</evidence>
<reference evidence="4" key="1">
    <citation type="submission" date="2018-06" db="EMBL/GenBank/DDBJ databases">
        <authorList>
            <person name="Khan S.A."/>
        </authorList>
    </citation>
    <scope>NUCLEOTIDE SEQUENCE [LARGE SCALE GENOMIC DNA]</scope>
    <source>
        <strain evidence="4">DB-1506</strain>
    </source>
</reference>
<evidence type="ECO:0000313" key="3">
    <source>
        <dbReference type="EMBL" id="RAI55231.1"/>
    </source>
</evidence>
<dbReference type="EMBL" id="QLIX01000035">
    <property type="protein sequence ID" value="RAI55231.1"/>
    <property type="molecule type" value="Genomic_DNA"/>
</dbReference>
<accession>A0A327LWN8</accession>
<sequence>MNRRHLMIAIVGAAIGTLAAGAALAQPTLNPQGGSAGPEMDHSRMGGPSQQGRAPGGPAPTLNPQGGSSNAEMDHSRMGGRNMGGPTPSMDNKGEGTSGAQMTHPGNPGTGHGHEQGGMQRQRGTQRQ</sequence>
<name>A0A327LWN8_9PROT</name>
<dbReference type="Proteomes" id="UP000249065">
    <property type="component" value="Unassembled WGS sequence"/>
</dbReference>
<feature type="compositionally biased region" description="Low complexity" evidence="1">
    <location>
        <begin position="117"/>
        <end position="128"/>
    </location>
</feature>
<feature type="signal peptide" evidence="2">
    <location>
        <begin position="1"/>
        <end position="25"/>
    </location>
</feature>
<dbReference type="AlphaFoldDB" id="A0A327LWN8"/>
<comment type="caution">
    <text evidence="3">The sequence shown here is derived from an EMBL/GenBank/DDBJ whole genome shotgun (WGS) entry which is preliminary data.</text>
</comment>
<keyword evidence="4" id="KW-1185">Reference proteome</keyword>
<protein>
    <submittedName>
        <fullName evidence="3">Uncharacterized protein</fullName>
    </submittedName>
</protein>
<evidence type="ECO:0000313" key="4">
    <source>
        <dbReference type="Proteomes" id="UP000249065"/>
    </source>
</evidence>
<feature type="compositionally biased region" description="Polar residues" evidence="1">
    <location>
        <begin position="62"/>
        <end position="71"/>
    </location>
</feature>
<keyword evidence="2" id="KW-0732">Signal</keyword>
<organism evidence="3 4">
    <name type="scientific">Roseicella frigidaeris</name>
    <dbReference type="NCBI Taxonomy" id="2230885"/>
    <lineage>
        <taxon>Bacteria</taxon>
        <taxon>Pseudomonadati</taxon>
        <taxon>Pseudomonadota</taxon>
        <taxon>Alphaproteobacteria</taxon>
        <taxon>Acetobacterales</taxon>
        <taxon>Roseomonadaceae</taxon>
        <taxon>Roseicella</taxon>
    </lineage>
</organism>
<proteinExistence type="predicted"/>
<feature type="chain" id="PRO_5016338181" evidence="2">
    <location>
        <begin position="26"/>
        <end position="128"/>
    </location>
</feature>